<name>H3AYT9_LATCH</name>
<reference evidence="18" key="3">
    <citation type="submission" date="2025-09" db="UniProtKB">
        <authorList>
            <consortium name="Ensembl"/>
        </authorList>
    </citation>
    <scope>IDENTIFICATION</scope>
</reference>
<dbReference type="eggNOG" id="KOG3159">
    <property type="taxonomic scope" value="Eukaryota"/>
</dbReference>
<evidence type="ECO:0000313" key="18">
    <source>
        <dbReference type="Ensembl" id="ENSLACP00000014810.2"/>
    </source>
</evidence>
<evidence type="ECO:0000313" key="19">
    <source>
        <dbReference type="Proteomes" id="UP000008672"/>
    </source>
</evidence>
<keyword evidence="7" id="KW-0012">Acyltransferase</keyword>
<evidence type="ECO:0000256" key="13">
    <source>
        <dbReference type="ARBA" id="ARBA00077230"/>
    </source>
</evidence>
<dbReference type="FunFam" id="3.30.930.10:FF:000045">
    <property type="entry name" value="lipoyltransferase 1, mitochondrial"/>
    <property type="match status" value="1"/>
</dbReference>
<comment type="similarity">
    <text evidence="3">Belongs to the LplA family.</text>
</comment>
<evidence type="ECO:0000256" key="3">
    <source>
        <dbReference type="ARBA" id="ARBA00008242"/>
    </source>
</evidence>
<dbReference type="InterPro" id="IPR004143">
    <property type="entry name" value="BPL_LPL_catalytic"/>
</dbReference>
<dbReference type="OrthoDB" id="201621at2759"/>
<dbReference type="RefSeq" id="XP_006001432.1">
    <property type="nucleotide sequence ID" value="XM_006001370.3"/>
</dbReference>
<evidence type="ECO:0000256" key="7">
    <source>
        <dbReference type="ARBA" id="ARBA00023315"/>
    </source>
</evidence>
<comment type="subcellular location">
    <subcellularLocation>
        <location evidence="1">Mitochondrion</location>
    </subcellularLocation>
</comment>
<evidence type="ECO:0000256" key="1">
    <source>
        <dbReference type="ARBA" id="ARBA00004173"/>
    </source>
</evidence>
<dbReference type="STRING" id="7897.ENSLACP00000014810"/>
<proteinExistence type="inferred from homology"/>
<dbReference type="HOGENOM" id="CLU_022986_4_1_1"/>
<keyword evidence="6" id="KW-0496">Mitochondrion</keyword>
<dbReference type="InParanoid" id="H3AYT9"/>
<dbReference type="OMA" id="RYQNWDW"/>
<dbReference type="Ensembl" id="ENSLACT00000014914.2">
    <property type="protein sequence ID" value="ENSLACP00000014810.2"/>
    <property type="gene ID" value="ENSLACG00000013038.2"/>
</dbReference>
<dbReference type="Gene3D" id="3.30.930.10">
    <property type="entry name" value="Bira Bifunctional Protein, Domain 2"/>
    <property type="match status" value="1"/>
</dbReference>
<dbReference type="GeneTree" id="ENSGT00390000008846"/>
<dbReference type="GeneID" id="102361188"/>
<evidence type="ECO:0000256" key="11">
    <source>
        <dbReference type="ARBA" id="ARBA00066356"/>
    </source>
</evidence>
<dbReference type="Pfam" id="PF21948">
    <property type="entry name" value="LplA-B_cat"/>
    <property type="match status" value="1"/>
</dbReference>
<comment type="catalytic activity">
    <reaction evidence="9">
        <text>(R)-lipoyl-5'-AMP + L-lysyl-[lipoyl-carrier protein] = N(6)-[(R)-lipoyl]-L-lysyl-[lipoyl-carrier protein] + AMP + 2 H(+)</text>
        <dbReference type="Rhea" id="RHEA:20473"/>
        <dbReference type="Rhea" id="RHEA-COMP:10500"/>
        <dbReference type="Rhea" id="RHEA-COMP:10502"/>
        <dbReference type="ChEBI" id="CHEBI:15378"/>
        <dbReference type="ChEBI" id="CHEBI:29969"/>
        <dbReference type="ChEBI" id="CHEBI:83091"/>
        <dbReference type="ChEBI" id="CHEBI:83099"/>
        <dbReference type="ChEBI" id="CHEBI:456215"/>
    </reaction>
</comment>
<gene>
    <name evidence="18" type="primary">LIPT1</name>
</gene>
<reference evidence="18" key="2">
    <citation type="submission" date="2025-08" db="UniProtKB">
        <authorList>
            <consortium name="Ensembl"/>
        </authorList>
    </citation>
    <scope>IDENTIFICATION</scope>
</reference>
<protein>
    <recommendedName>
        <fullName evidence="12">Lipoyl amidotransferase LIPT1, mitochondrial</fullName>
        <ecNumber evidence="11">2.3.1.200</ecNumber>
    </recommendedName>
    <alternativeName>
        <fullName evidence="15">Lipoate biosynthesis protein</fullName>
    </alternativeName>
    <alternativeName>
        <fullName evidence="13">Lipoate-protein ligase</fullName>
    </alternativeName>
    <alternativeName>
        <fullName evidence="16">Lipoyl ligase</fullName>
    </alternativeName>
    <alternativeName>
        <fullName evidence="14">Lipoyltransferase 1</fullName>
    </alternativeName>
</protein>
<keyword evidence="5" id="KW-0809">Transit peptide</keyword>
<dbReference type="CTD" id="51601"/>
<dbReference type="Gene3D" id="3.30.390.50">
    <property type="entry name" value="CO dehydrogenase flavoprotein, C-terminal domain"/>
    <property type="match status" value="1"/>
</dbReference>
<comment type="pathway">
    <text evidence="2">Protein modification; protein lipoylation via exogenous pathway; protein N(6)-(lipoyl)lysine from lipoate: step 2/2.</text>
</comment>
<evidence type="ECO:0000256" key="5">
    <source>
        <dbReference type="ARBA" id="ARBA00022946"/>
    </source>
</evidence>
<comment type="function">
    <text evidence="10">Lipoyl amidotransferase that catalyzes the transfer of lipoyl moieties from lipoyl-protein H of the glycine cleavage system (lipoyl-GCSH) to E2 subunits of the pyruvate dehydrogenase complex (PDCE2). Unable to catalyze the transfer of octanoyl from octanoyl-GCSH to PDCE2. In vitro, it is also able to catalyze the transfer of the lipoyl group from lipoyl-AMP to the specific lysine residue of lipoyl domains of lipoate-dependent enzymes but this reaction may not be physiologically relevant.</text>
</comment>
<dbReference type="InterPro" id="IPR004562">
    <property type="entry name" value="LipoylTrfase_LipoateP_Ligase"/>
</dbReference>
<dbReference type="Bgee" id="ENSLACG00000013038">
    <property type="expression patterns" value="Expressed in chordate pharynx and 6 other cell types or tissues"/>
</dbReference>
<dbReference type="Proteomes" id="UP000008672">
    <property type="component" value="Unassembled WGS sequence"/>
</dbReference>
<evidence type="ECO:0000256" key="16">
    <source>
        <dbReference type="ARBA" id="ARBA00083292"/>
    </source>
</evidence>
<dbReference type="KEGG" id="lcm:102361188"/>
<evidence type="ECO:0000256" key="12">
    <source>
        <dbReference type="ARBA" id="ARBA00071354"/>
    </source>
</evidence>
<evidence type="ECO:0000256" key="8">
    <source>
        <dbReference type="ARBA" id="ARBA00051275"/>
    </source>
</evidence>
<evidence type="ECO:0000256" key="9">
    <source>
        <dbReference type="ARBA" id="ARBA00052428"/>
    </source>
</evidence>
<sequence>MIPRKPLAQLSSLCGSLPFLLNPAGRAAFILQSLSHNVHENLAVEEWIHDRVNLSEKQVLFLWRNGPAVVVGRHQNPWQECNLRAMRQAGIRLARRKSGGGTVYQDLGNINLTFFTSRTKYDRQANLDLITAALKGIRPGLDVVATERCDLLLNGAFKISGTASKIGRSSAYHHCTLLCDTDRSLLSSVLKSPYRGIKSNATRSVPSAVKNLREEDATLDCELLMEAVAAEYARRCGIKPHVRLIDPRREEELPGIREKTEELRAWEWLYGKTPKFSLSQSFSVAWGPSRAEIHLNMEIKSGRIENCDIRLPSDWLPREMCDYLAASLIGSKFCPSETNLLTSTLLRTFPQENELHTKWNVLCDKVIAVM</sequence>
<evidence type="ECO:0000256" key="14">
    <source>
        <dbReference type="ARBA" id="ARBA00079837"/>
    </source>
</evidence>
<dbReference type="CDD" id="cd16443">
    <property type="entry name" value="LplA"/>
    <property type="match status" value="1"/>
</dbReference>
<dbReference type="SUPFAM" id="SSF55681">
    <property type="entry name" value="Class II aaRS and biotin synthetases"/>
    <property type="match status" value="1"/>
</dbReference>
<dbReference type="EC" id="2.3.1.200" evidence="11"/>
<evidence type="ECO:0000256" key="6">
    <source>
        <dbReference type="ARBA" id="ARBA00023128"/>
    </source>
</evidence>
<feature type="domain" description="BPL/LPL catalytic" evidence="17">
    <location>
        <begin position="54"/>
        <end position="240"/>
    </location>
</feature>
<dbReference type="PANTHER" id="PTHR12561:SF3">
    <property type="entry name" value="LIPOYLTRANSFERASE 1, MITOCHONDRIAL"/>
    <property type="match status" value="1"/>
</dbReference>
<dbReference type="GO" id="GO:0005739">
    <property type="term" value="C:mitochondrion"/>
    <property type="evidence" value="ECO:0007669"/>
    <property type="project" value="UniProtKB-SubCell"/>
</dbReference>
<reference evidence="19" key="1">
    <citation type="submission" date="2011-08" db="EMBL/GenBank/DDBJ databases">
        <title>The draft genome of Latimeria chalumnae.</title>
        <authorList>
            <person name="Di Palma F."/>
            <person name="Alfoldi J."/>
            <person name="Johnson J."/>
            <person name="Berlin A."/>
            <person name="Gnerre S."/>
            <person name="Jaffe D."/>
            <person name="MacCallum I."/>
            <person name="Young S."/>
            <person name="Walker B.J."/>
            <person name="Lander E."/>
            <person name="Lindblad-Toh K."/>
        </authorList>
    </citation>
    <scope>NUCLEOTIDE SEQUENCE [LARGE SCALE GENOMIC DNA]</scope>
    <source>
        <strain evidence="19">Wild caught</strain>
    </source>
</reference>
<evidence type="ECO:0000259" key="17">
    <source>
        <dbReference type="PROSITE" id="PS51733"/>
    </source>
</evidence>
<evidence type="ECO:0000256" key="15">
    <source>
        <dbReference type="ARBA" id="ARBA00081636"/>
    </source>
</evidence>
<evidence type="ECO:0000256" key="2">
    <source>
        <dbReference type="ARBA" id="ARBA00005085"/>
    </source>
</evidence>
<comment type="catalytic activity">
    <reaction evidence="8">
        <text>N(6)-[(R)-lipoyl]-L-lysyl-[glycine-cleavage complex H protein] + L-lysyl-[lipoyl-carrier protein] = L-lysyl-[glycine-cleavage complex H protein] + N(6)-[(R)-lipoyl]-L-lysyl-[lipoyl-carrier protein]</text>
        <dbReference type="Rhea" id="RHEA:16413"/>
        <dbReference type="Rhea" id="RHEA-COMP:10494"/>
        <dbReference type="Rhea" id="RHEA-COMP:10500"/>
        <dbReference type="Rhea" id="RHEA-COMP:10501"/>
        <dbReference type="Rhea" id="RHEA-COMP:10502"/>
        <dbReference type="ChEBI" id="CHEBI:29969"/>
        <dbReference type="ChEBI" id="CHEBI:83099"/>
        <dbReference type="EC" id="2.3.1.200"/>
    </reaction>
    <physiologicalReaction direction="left-to-right" evidence="8">
        <dbReference type="Rhea" id="RHEA:16414"/>
    </physiologicalReaction>
</comment>
<dbReference type="GO" id="GO:0009249">
    <property type="term" value="P:protein lipoylation"/>
    <property type="evidence" value="ECO:0007669"/>
    <property type="project" value="InterPro"/>
</dbReference>
<accession>H3AYT9</accession>
<dbReference type="PROSITE" id="PS51733">
    <property type="entry name" value="BPL_LPL_CATALYTIC"/>
    <property type="match status" value="1"/>
</dbReference>
<dbReference type="FunFam" id="3.30.390.50:FF:000005">
    <property type="entry name" value="Lipoyltransferase 1, mitochondrial"/>
    <property type="match status" value="1"/>
</dbReference>
<keyword evidence="4" id="KW-0808">Transferase</keyword>
<dbReference type="NCBIfam" id="TIGR00545">
    <property type="entry name" value="lipoyltrans"/>
    <property type="match status" value="1"/>
</dbReference>
<dbReference type="UniPathway" id="UPA00537">
    <property type="reaction ID" value="UER00595"/>
</dbReference>
<evidence type="ECO:0000256" key="10">
    <source>
        <dbReference type="ARBA" id="ARBA00055110"/>
    </source>
</evidence>
<dbReference type="EMBL" id="AFYH01120255">
    <property type="status" value="NOT_ANNOTATED_CDS"/>
    <property type="molecule type" value="Genomic_DNA"/>
</dbReference>
<evidence type="ECO:0000256" key="4">
    <source>
        <dbReference type="ARBA" id="ARBA00022679"/>
    </source>
</evidence>
<keyword evidence="19" id="KW-1185">Reference proteome</keyword>
<organism evidence="18 19">
    <name type="scientific">Latimeria chalumnae</name>
    <name type="common">Coelacanth</name>
    <dbReference type="NCBI Taxonomy" id="7897"/>
    <lineage>
        <taxon>Eukaryota</taxon>
        <taxon>Metazoa</taxon>
        <taxon>Chordata</taxon>
        <taxon>Craniata</taxon>
        <taxon>Vertebrata</taxon>
        <taxon>Euteleostomi</taxon>
        <taxon>Coelacanthiformes</taxon>
        <taxon>Coelacanthidae</taxon>
        <taxon>Latimeria</taxon>
    </lineage>
</organism>
<dbReference type="AlphaFoldDB" id="H3AYT9"/>
<dbReference type="GO" id="GO:0017118">
    <property type="term" value="F:lipoyltransferase activity"/>
    <property type="evidence" value="ECO:0007669"/>
    <property type="project" value="TreeGrafter"/>
</dbReference>
<dbReference type="InterPro" id="IPR045864">
    <property type="entry name" value="aa-tRNA-synth_II/BPL/LPL"/>
</dbReference>
<dbReference type="FunCoup" id="H3AYT9">
    <property type="interactions" value="1435"/>
</dbReference>
<dbReference type="PANTHER" id="PTHR12561">
    <property type="entry name" value="LIPOATE-PROTEIN LIGASE"/>
    <property type="match status" value="1"/>
</dbReference>